<dbReference type="Pfam" id="PF08558">
    <property type="entry name" value="TRF"/>
    <property type="match status" value="1"/>
</dbReference>
<dbReference type="AlphaFoldDB" id="A0A1E3PAY8"/>
<proteinExistence type="predicted"/>
<dbReference type="PROSITE" id="PS50090">
    <property type="entry name" value="MYB_LIKE"/>
    <property type="match status" value="1"/>
</dbReference>
<reference evidence="7 8" key="1">
    <citation type="journal article" date="2016" name="Proc. Natl. Acad. Sci. U.S.A.">
        <title>Comparative genomics of biotechnologically important yeasts.</title>
        <authorList>
            <person name="Riley R."/>
            <person name="Haridas S."/>
            <person name="Wolfe K.H."/>
            <person name="Lopes M.R."/>
            <person name="Hittinger C.T."/>
            <person name="Goeker M."/>
            <person name="Salamov A.A."/>
            <person name="Wisecaver J.H."/>
            <person name="Long T.M."/>
            <person name="Calvey C.H."/>
            <person name="Aerts A.L."/>
            <person name="Barry K.W."/>
            <person name="Choi C."/>
            <person name="Clum A."/>
            <person name="Coughlan A.Y."/>
            <person name="Deshpande S."/>
            <person name="Douglass A.P."/>
            <person name="Hanson S.J."/>
            <person name="Klenk H.-P."/>
            <person name="LaButti K.M."/>
            <person name="Lapidus A."/>
            <person name="Lindquist E.A."/>
            <person name="Lipzen A.M."/>
            <person name="Meier-Kolthoff J.P."/>
            <person name="Ohm R.A."/>
            <person name="Otillar R.P."/>
            <person name="Pangilinan J.L."/>
            <person name="Peng Y."/>
            <person name="Rokas A."/>
            <person name="Rosa C.A."/>
            <person name="Scheuner C."/>
            <person name="Sibirny A.A."/>
            <person name="Slot J.C."/>
            <person name="Stielow J.B."/>
            <person name="Sun H."/>
            <person name="Kurtzman C.P."/>
            <person name="Blackwell M."/>
            <person name="Grigoriev I.V."/>
            <person name="Jeffries T.W."/>
        </authorList>
    </citation>
    <scope>NUCLEOTIDE SEQUENCE [LARGE SCALE GENOMIC DNA]</scope>
    <source>
        <strain evidence="8">ATCC 58044 / CBS 1984 / NCYC 433 / NRRL Y-366-8</strain>
    </source>
</reference>
<dbReference type="FunFam" id="1.10.10.60:FF:000137">
    <property type="entry name" value="MYB DNA binding protein"/>
    <property type="match status" value="1"/>
</dbReference>
<evidence type="ECO:0000256" key="2">
    <source>
        <dbReference type="ARBA" id="ARBA00023242"/>
    </source>
</evidence>
<feature type="compositionally biased region" description="Basic and acidic residues" evidence="4">
    <location>
        <begin position="620"/>
        <end position="652"/>
    </location>
</feature>
<evidence type="ECO:0000259" key="6">
    <source>
        <dbReference type="PROSITE" id="PS51294"/>
    </source>
</evidence>
<protein>
    <submittedName>
        <fullName evidence="7">Uncharacterized protein</fullName>
    </submittedName>
</protein>
<dbReference type="InterPro" id="IPR017930">
    <property type="entry name" value="Myb_dom"/>
</dbReference>
<dbReference type="Pfam" id="PF00249">
    <property type="entry name" value="Myb_DNA-binding"/>
    <property type="match status" value="1"/>
</dbReference>
<dbReference type="InterPro" id="IPR009057">
    <property type="entry name" value="Homeodomain-like_sf"/>
</dbReference>
<dbReference type="PANTHER" id="PTHR47807:SF1">
    <property type="entry name" value="PROTEIN TBF1"/>
    <property type="match status" value="1"/>
</dbReference>
<dbReference type="GeneID" id="30202649"/>
<feature type="region of interest" description="Disordered" evidence="4">
    <location>
        <begin position="1"/>
        <end position="89"/>
    </location>
</feature>
<dbReference type="Gene3D" id="1.10.10.60">
    <property type="entry name" value="Homeodomain-like"/>
    <property type="match status" value="1"/>
</dbReference>
<gene>
    <name evidence="7" type="ORF">WICANDRAFT_82583</name>
</gene>
<dbReference type="GO" id="GO:0003691">
    <property type="term" value="F:double-stranded telomeric DNA binding"/>
    <property type="evidence" value="ECO:0007669"/>
    <property type="project" value="TreeGrafter"/>
</dbReference>
<dbReference type="GO" id="GO:0010833">
    <property type="term" value="P:telomere maintenance via telomere lengthening"/>
    <property type="evidence" value="ECO:0007669"/>
    <property type="project" value="TreeGrafter"/>
</dbReference>
<feature type="compositionally biased region" description="Basic and acidic residues" evidence="4">
    <location>
        <begin position="460"/>
        <end position="493"/>
    </location>
</feature>
<evidence type="ECO:0000256" key="3">
    <source>
        <dbReference type="ARBA" id="ARBA00023306"/>
    </source>
</evidence>
<feature type="domain" description="Myb-like" evidence="5">
    <location>
        <begin position="532"/>
        <end position="587"/>
    </location>
</feature>
<evidence type="ECO:0000313" key="8">
    <source>
        <dbReference type="Proteomes" id="UP000094112"/>
    </source>
</evidence>
<accession>A0A1E3PAY8</accession>
<feature type="region of interest" description="Disordered" evidence="4">
    <location>
        <begin position="592"/>
        <end position="680"/>
    </location>
</feature>
<keyword evidence="3" id="KW-0131">Cell cycle</keyword>
<dbReference type="InterPro" id="IPR013867">
    <property type="entry name" value="Telomere_rpt-bd_fac_dimer_dom"/>
</dbReference>
<dbReference type="OrthoDB" id="3366990at2759"/>
<organism evidence="7 8">
    <name type="scientific">Wickerhamomyces anomalus (strain ATCC 58044 / CBS 1984 / NCYC 433 / NRRL Y-366-8)</name>
    <name type="common">Yeast</name>
    <name type="synonym">Hansenula anomala</name>
    <dbReference type="NCBI Taxonomy" id="683960"/>
    <lineage>
        <taxon>Eukaryota</taxon>
        <taxon>Fungi</taxon>
        <taxon>Dikarya</taxon>
        <taxon>Ascomycota</taxon>
        <taxon>Saccharomycotina</taxon>
        <taxon>Saccharomycetes</taxon>
        <taxon>Phaffomycetales</taxon>
        <taxon>Wickerhamomycetaceae</taxon>
        <taxon>Wickerhamomyces</taxon>
    </lineage>
</organism>
<dbReference type="CDD" id="cd11660">
    <property type="entry name" value="SANT_TRF"/>
    <property type="match status" value="1"/>
</dbReference>
<dbReference type="Proteomes" id="UP000094112">
    <property type="component" value="Unassembled WGS sequence"/>
</dbReference>
<sequence length="680" mass="77059">MEIDSLSLVDTELISDQQPEQPQEKPQEPEPTEQKESEPEQTREAVQPPEQEKEAEPTTDEQQDNPVDPALIEQEDQNKEPEQPQPDPISLEKELSEITETFTDNDSETVIRNGIPIPKDSALFQSIDISYNPLQNLEISPSLLIKANLASLPLTLQAHDSLPIRIQFLIHSIPLLDNLSTQILRMIGVGPYEETLAIITSEEPTPEGLVYKDLVELFEQVKRVFSEEDPFLGFHNLIEDVDGLDLIIVKSLKEIEDSIDSAFRKTNLATFLLATLGSIEVGFFYLNESFLDVFCPTHNSGWFKNNQTNATSSVTAGKLLKAQAALFLELKTQAYISALESGDRSKIEVLEDIFPDDLKDQLLERRKTTELSPAEQDFLLRCKSRRETLLTTSDDQDLSEHYEWLIFLKELFNYVSKNIGFLIWGRKGRHTVLTTIGAALDSSSPTTPNNTSGSPYASLSKDELQKRLEIQKEKERQLKERDEKESQRIAQEKLKKKQQATSSTSTSSSSQQPPQRPPPTTTNPPRLRHILRRPWSSEEENTLVDALKETGPQWSKILELHGAGGSKSENLKNRTQVQLKDKARNWKMGYLKNNGQVPEYLSKVTGDLGDDRSQKKRKRESSAKRNVEQSRERVVQQESSIRTEKHTEKEQVETTTTAENPVTENFKSSQPTAEPTEETT</sequence>
<feature type="compositionally biased region" description="Basic and acidic residues" evidence="4">
    <location>
        <begin position="22"/>
        <end position="43"/>
    </location>
</feature>
<feature type="compositionally biased region" description="Low complexity" evidence="4">
    <location>
        <begin position="442"/>
        <end position="455"/>
    </location>
</feature>
<dbReference type="RefSeq" id="XP_019041793.1">
    <property type="nucleotide sequence ID" value="XM_019185403.1"/>
</dbReference>
<feature type="region of interest" description="Disordered" evidence="4">
    <location>
        <begin position="439"/>
        <end position="527"/>
    </location>
</feature>
<evidence type="ECO:0000313" key="7">
    <source>
        <dbReference type="EMBL" id="ODQ62586.1"/>
    </source>
</evidence>
<dbReference type="InterPro" id="IPR001005">
    <property type="entry name" value="SANT/Myb"/>
</dbReference>
<dbReference type="GO" id="GO:0042803">
    <property type="term" value="F:protein homodimerization activity"/>
    <property type="evidence" value="ECO:0007669"/>
    <property type="project" value="InterPro"/>
</dbReference>
<evidence type="ECO:0000259" key="5">
    <source>
        <dbReference type="PROSITE" id="PS50090"/>
    </source>
</evidence>
<dbReference type="PROSITE" id="PS51294">
    <property type="entry name" value="HTH_MYB"/>
    <property type="match status" value="1"/>
</dbReference>
<keyword evidence="1" id="KW-0238">DNA-binding</keyword>
<evidence type="ECO:0000256" key="4">
    <source>
        <dbReference type="SAM" id="MobiDB-lite"/>
    </source>
</evidence>
<feature type="domain" description="HTH myb-type" evidence="6">
    <location>
        <begin position="527"/>
        <end position="583"/>
    </location>
</feature>
<name>A0A1E3PAY8_WICAA</name>
<keyword evidence="8" id="KW-1185">Reference proteome</keyword>
<dbReference type="STRING" id="683960.A0A1E3PAY8"/>
<feature type="compositionally biased region" description="Polar residues" evidence="4">
    <location>
        <begin position="653"/>
        <end position="673"/>
    </location>
</feature>
<feature type="compositionally biased region" description="Low complexity" evidence="4">
    <location>
        <begin position="499"/>
        <end position="513"/>
    </location>
</feature>
<evidence type="ECO:0000256" key="1">
    <source>
        <dbReference type="ARBA" id="ARBA00023125"/>
    </source>
</evidence>
<dbReference type="PANTHER" id="PTHR47807">
    <property type="entry name" value="PROTEIN TBF1"/>
    <property type="match status" value="1"/>
</dbReference>
<keyword evidence="2" id="KW-0539">Nucleus</keyword>
<dbReference type="InterPro" id="IPR052833">
    <property type="entry name" value="Telomeric_DNA-bd_trans-reg"/>
</dbReference>
<dbReference type="SMART" id="SM00717">
    <property type="entry name" value="SANT"/>
    <property type="match status" value="1"/>
</dbReference>
<dbReference type="SUPFAM" id="SSF46689">
    <property type="entry name" value="Homeodomain-like"/>
    <property type="match status" value="1"/>
</dbReference>
<dbReference type="EMBL" id="KV454208">
    <property type="protein sequence ID" value="ODQ62586.1"/>
    <property type="molecule type" value="Genomic_DNA"/>
</dbReference>